<evidence type="ECO:0000259" key="1">
    <source>
        <dbReference type="Pfam" id="PF00557"/>
    </source>
</evidence>
<dbReference type="PANTHER" id="PTHR46112:SF2">
    <property type="entry name" value="XAA-PRO AMINOPEPTIDASE P-RELATED"/>
    <property type="match status" value="1"/>
</dbReference>
<comment type="caution">
    <text evidence="3">The sequence shown here is derived from an EMBL/GenBank/DDBJ whole genome shotgun (WGS) entry which is preliminary data.</text>
</comment>
<organism evidence="3 4">
    <name type="scientific">Patulibacter medicamentivorans</name>
    <dbReference type="NCBI Taxonomy" id="1097667"/>
    <lineage>
        <taxon>Bacteria</taxon>
        <taxon>Bacillati</taxon>
        <taxon>Actinomycetota</taxon>
        <taxon>Thermoleophilia</taxon>
        <taxon>Solirubrobacterales</taxon>
        <taxon>Patulibacteraceae</taxon>
        <taxon>Patulibacter</taxon>
    </lineage>
</organism>
<dbReference type="InterPro" id="IPR029149">
    <property type="entry name" value="Creatin/AminoP/Spt16_N"/>
</dbReference>
<dbReference type="OrthoDB" id="9761809at2"/>
<dbReference type="InterPro" id="IPR000587">
    <property type="entry name" value="Creatinase_N"/>
</dbReference>
<dbReference type="GO" id="GO:0004177">
    <property type="term" value="F:aminopeptidase activity"/>
    <property type="evidence" value="ECO:0007669"/>
    <property type="project" value="UniProtKB-KW"/>
</dbReference>
<dbReference type="Gene3D" id="3.90.230.10">
    <property type="entry name" value="Creatinase/methionine aminopeptidase superfamily"/>
    <property type="match status" value="1"/>
</dbReference>
<dbReference type="RefSeq" id="WP_007578254.1">
    <property type="nucleotide sequence ID" value="NZ_AGUD01000294.1"/>
</dbReference>
<dbReference type="PANTHER" id="PTHR46112">
    <property type="entry name" value="AMINOPEPTIDASE"/>
    <property type="match status" value="1"/>
</dbReference>
<feature type="domain" description="Peptidase M24" evidence="1">
    <location>
        <begin position="169"/>
        <end position="380"/>
    </location>
</feature>
<dbReference type="InterPro" id="IPR000994">
    <property type="entry name" value="Pept_M24"/>
</dbReference>
<reference evidence="3 4" key="1">
    <citation type="journal article" date="2013" name="Biodegradation">
        <title>Quantitative proteomic analysis of ibuprofen-degrading Patulibacter sp. strain I11.</title>
        <authorList>
            <person name="Almeida B."/>
            <person name="Kjeldal H."/>
            <person name="Lolas I."/>
            <person name="Knudsen A.D."/>
            <person name="Carvalho G."/>
            <person name="Nielsen K.L."/>
            <person name="Barreto Crespo M.T."/>
            <person name="Stensballe A."/>
            <person name="Nielsen J.L."/>
        </authorList>
    </citation>
    <scope>NUCLEOTIDE SEQUENCE [LARGE SCALE GENOMIC DNA]</scope>
    <source>
        <strain evidence="3 4">I11</strain>
    </source>
</reference>
<name>H0EAE4_9ACTN</name>
<dbReference type="Proteomes" id="UP000005143">
    <property type="component" value="Unassembled WGS sequence"/>
</dbReference>
<dbReference type="InterPro" id="IPR050659">
    <property type="entry name" value="Peptidase_M24B"/>
</dbReference>
<dbReference type="SUPFAM" id="SSF55920">
    <property type="entry name" value="Creatinase/aminopeptidase"/>
    <property type="match status" value="1"/>
</dbReference>
<accession>H0EAE4</accession>
<dbReference type="EMBL" id="AGUD01000294">
    <property type="protein sequence ID" value="EHN09360.1"/>
    <property type="molecule type" value="Genomic_DNA"/>
</dbReference>
<sequence length="398" mass="42801">MSLLPATGPGLAPFSAAEHDARLRRVRERMEARGIDVLYVLSPPNVAWLCGYEACWYPPRLPLGAAVVRDPDEVVFLDWSRHEAYARAHARADAFVWFEYGDAVDVVARTARERGWAERTIAVERATLNPSPAIIVALEEALAATGATVVDGDWLVDGARAHKSPAELERIRAAGAIADEAMRGLRERIRPGMTELQVSATLNLLLADAGSEVAATMPLVSSGPTAWQDVHAFPSRRVLEEGDIVSVDCCAVVDRYHANLSRAFALGTVHPRAHELLEAAEGVLPELCRLARPGADPAPAMAAAEAHARARIPAENLWWVGGYGLGIGLPPSWVGHTYLANDGPERIVLDPGYVSNFEVVIVAPDEGFEVCCIDTLVMTESALAPLSTLPRELLPAGA</sequence>
<dbReference type="SUPFAM" id="SSF53092">
    <property type="entry name" value="Creatinase/prolidase N-terminal domain"/>
    <property type="match status" value="1"/>
</dbReference>
<dbReference type="Pfam" id="PF00557">
    <property type="entry name" value="Peptidase_M24"/>
    <property type="match status" value="1"/>
</dbReference>
<evidence type="ECO:0000313" key="4">
    <source>
        <dbReference type="Proteomes" id="UP000005143"/>
    </source>
</evidence>
<keyword evidence="3" id="KW-0031">Aminopeptidase</keyword>
<dbReference type="Gene3D" id="3.40.350.10">
    <property type="entry name" value="Creatinase/prolidase N-terminal domain"/>
    <property type="match status" value="1"/>
</dbReference>
<keyword evidence="3" id="KW-0378">Hydrolase</keyword>
<proteinExistence type="predicted"/>
<keyword evidence="3" id="KW-0645">Protease</keyword>
<dbReference type="AlphaFoldDB" id="H0EAE4"/>
<feature type="domain" description="Creatinase N-terminal" evidence="2">
    <location>
        <begin position="22"/>
        <end position="161"/>
    </location>
</feature>
<dbReference type="Pfam" id="PF01321">
    <property type="entry name" value="Creatinase_N"/>
    <property type="match status" value="1"/>
</dbReference>
<evidence type="ECO:0000313" key="3">
    <source>
        <dbReference type="EMBL" id="EHN09360.1"/>
    </source>
</evidence>
<gene>
    <name evidence="3" type="ORF">PAI11_38180</name>
</gene>
<protein>
    <submittedName>
        <fullName evidence="3">Putative Xaa-Pro aminopeptidase</fullName>
    </submittedName>
</protein>
<dbReference type="InterPro" id="IPR036005">
    <property type="entry name" value="Creatinase/aminopeptidase-like"/>
</dbReference>
<keyword evidence="4" id="KW-1185">Reference proteome</keyword>
<evidence type="ECO:0000259" key="2">
    <source>
        <dbReference type="Pfam" id="PF01321"/>
    </source>
</evidence>